<dbReference type="PANTHER" id="PTHR31793:SF27">
    <property type="entry name" value="NOVEL THIOESTERASE SUPERFAMILY DOMAIN AND SAPOSIN A-TYPE DOMAIN CONTAINING PROTEIN (0610012H03RIK)"/>
    <property type="match status" value="1"/>
</dbReference>
<organism evidence="3 4">
    <name type="scientific">Salarchaeum japonicum</name>
    <dbReference type="NCBI Taxonomy" id="555573"/>
    <lineage>
        <taxon>Archaea</taxon>
        <taxon>Methanobacteriati</taxon>
        <taxon>Methanobacteriota</taxon>
        <taxon>Stenosarchaea group</taxon>
        <taxon>Halobacteria</taxon>
        <taxon>Halobacteriales</taxon>
        <taxon>Halobacteriaceae</taxon>
    </lineage>
</organism>
<name>A0AAV3T4X5_9EURY</name>
<dbReference type="AlphaFoldDB" id="A0AAV3T4X5"/>
<gene>
    <name evidence="3" type="ORF">GCM10009019_20090</name>
</gene>
<dbReference type="InterPro" id="IPR029069">
    <property type="entry name" value="HotDog_dom_sf"/>
</dbReference>
<accession>A0AAV3T4X5</accession>
<protein>
    <submittedName>
        <fullName evidence="3">Thioesterase family protein</fullName>
    </submittedName>
</protein>
<keyword evidence="4" id="KW-1185">Reference proteome</keyword>
<dbReference type="GeneID" id="68573308"/>
<dbReference type="PANTHER" id="PTHR31793">
    <property type="entry name" value="4-HYDROXYBENZOYL-COA THIOESTERASE FAMILY MEMBER"/>
    <property type="match status" value="1"/>
</dbReference>
<dbReference type="EMBL" id="BAAADU010000002">
    <property type="protein sequence ID" value="GAA0656156.1"/>
    <property type="molecule type" value="Genomic_DNA"/>
</dbReference>
<dbReference type="Pfam" id="PF13279">
    <property type="entry name" value="4HBT_2"/>
    <property type="match status" value="1"/>
</dbReference>
<evidence type="ECO:0000313" key="3">
    <source>
        <dbReference type="EMBL" id="GAA0656156.1"/>
    </source>
</evidence>
<dbReference type="Gene3D" id="3.10.129.10">
    <property type="entry name" value="Hotdog Thioesterase"/>
    <property type="match status" value="1"/>
</dbReference>
<reference evidence="3 4" key="1">
    <citation type="journal article" date="2019" name="Int. J. Syst. Evol. Microbiol.">
        <title>The Global Catalogue of Microorganisms (GCM) 10K type strain sequencing project: providing services to taxonomists for standard genome sequencing and annotation.</title>
        <authorList>
            <consortium name="The Broad Institute Genomics Platform"/>
            <consortium name="The Broad Institute Genome Sequencing Center for Infectious Disease"/>
            <person name="Wu L."/>
            <person name="Ma J."/>
        </authorList>
    </citation>
    <scope>NUCLEOTIDE SEQUENCE [LARGE SCALE GENOMIC DNA]</scope>
    <source>
        <strain evidence="3 4">JCM 16327</strain>
    </source>
</reference>
<dbReference type="GO" id="GO:0047617">
    <property type="term" value="F:fatty acyl-CoA hydrolase activity"/>
    <property type="evidence" value="ECO:0007669"/>
    <property type="project" value="TreeGrafter"/>
</dbReference>
<dbReference type="CDD" id="cd00586">
    <property type="entry name" value="4HBT"/>
    <property type="match status" value="1"/>
</dbReference>
<proteinExistence type="inferred from homology"/>
<dbReference type="InterPro" id="IPR050563">
    <property type="entry name" value="4-hydroxybenzoyl-CoA_TE"/>
</dbReference>
<dbReference type="SUPFAM" id="SSF54637">
    <property type="entry name" value="Thioesterase/thiol ester dehydrase-isomerase"/>
    <property type="match status" value="1"/>
</dbReference>
<sequence length="129" mass="14464">MPETFTHDIDVQFRDLDTRVHVNHVMYASYFEHAKERLYEEVLGVSLADSPTVVRSLNVEYRDSIPPDSTVTAELSPISVGKSSLTIDYELRVAGDVVATGQTVSVYLDEDGRPTAIPDDWRDALADYE</sequence>
<keyword evidence="2" id="KW-0378">Hydrolase</keyword>
<evidence type="ECO:0000256" key="2">
    <source>
        <dbReference type="ARBA" id="ARBA00022801"/>
    </source>
</evidence>
<comment type="caution">
    <text evidence="3">The sequence shown here is derived from an EMBL/GenBank/DDBJ whole genome shotgun (WGS) entry which is preliminary data.</text>
</comment>
<dbReference type="Proteomes" id="UP001500194">
    <property type="component" value="Unassembled WGS sequence"/>
</dbReference>
<evidence type="ECO:0000256" key="1">
    <source>
        <dbReference type="ARBA" id="ARBA00005953"/>
    </source>
</evidence>
<comment type="similarity">
    <text evidence="1">Belongs to the 4-hydroxybenzoyl-CoA thioesterase family.</text>
</comment>
<evidence type="ECO:0000313" key="4">
    <source>
        <dbReference type="Proteomes" id="UP001500194"/>
    </source>
</evidence>
<dbReference type="RefSeq" id="WP_227259989.1">
    <property type="nucleotide sequence ID" value="NZ_BAAADU010000002.1"/>
</dbReference>